<name>A0ABT7BC53_9CYAN</name>
<comment type="caution">
    <text evidence="1">The sequence shown here is derived from an EMBL/GenBank/DDBJ whole genome shotgun (WGS) entry which is preliminary data.</text>
</comment>
<dbReference type="SUPFAM" id="SSF88659">
    <property type="entry name" value="Sigma3 and sigma4 domains of RNA polymerase sigma factors"/>
    <property type="match status" value="1"/>
</dbReference>
<dbReference type="RefSeq" id="WP_283769029.1">
    <property type="nucleotide sequence ID" value="NZ_JAQOSO010000112.1"/>
</dbReference>
<dbReference type="InterPro" id="IPR013324">
    <property type="entry name" value="RNA_pol_sigma_r3/r4-like"/>
</dbReference>
<dbReference type="Proteomes" id="UP001235849">
    <property type="component" value="Unassembled WGS sequence"/>
</dbReference>
<evidence type="ECO:0000313" key="1">
    <source>
        <dbReference type="EMBL" id="MDJ1176759.1"/>
    </source>
</evidence>
<evidence type="ECO:0000313" key="2">
    <source>
        <dbReference type="Proteomes" id="UP001235849"/>
    </source>
</evidence>
<protein>
    <submittedName>
        <fullName evidence="1">Sigma-70 family RNA polymerase sigma factor</fullName>
    </submittedName>
</protein>
<keyword evidence="2" id="KW-1185">Reference proteome</keyword>
<dbReference type="EMBL" id="JAQOSO010000112">
    <property type="protein sequence ID" value="MDJ1176759.1"/>
    <property type="molecule type" value="Genomic_DNA"/>
</dbReference>
<dbReference type="Gene3D" id="1.10.10.10">
    <property type="entry name" value="Winged helix-like DNA-binding domain superfamily/Winged helix DNA-binding domain"/>
    <property type="match status" value="1"/>
</dbReference>
<accession>A0ABT7BC53</accession>
<reference evidence="1 2" key="1">
    <citation type="submission" date="2023-01" db="EMBL/GenBank/DDBJ databases">
        <title>Novel diversity within Roseofilum (Cyanobacteria; Desertifilaceae) from marine benthic mats with descriptions of four novel species.</title>
        <authorList>
            <person name="Wang Y."/>
            <person name="Berthold D.E."/>
            <person name="Hu J."/>
            <person name="Lefler F.W."/>
            <person name="Laughinghouse H.D. IV."/>
        </authorList>
    </citation>
    <scope>NUCLEOTIDE SEQUENCE [LARGE SCALE GENOMIC DNA]</scope>
    <source>
        <strain evidence="1 2">BLCC-M114</strain>
    </source>
</reference>
<proteinExistence type="predicted"/>
<sequence length="252" mass="29436">MQHLALRGSLISTEGMAELPDLTELDQTLKPLAIAAKQHPPKSLHRKQLLDKLIRTLIDSDQLARPRRNQFKNHYAEIYAEAKQQLFYHLCHRIDDYDPDKGEVLQWANYLLEKRFFIEASRWVLQSIPRGVQRLSLDDLEKQFNQPEKPVTLEQIYPERMPLISEQVIGWIRADPDGLFQRTHIVGKPAANFQFLALRMIEGYSWQETADQLGIRLVTINRFYHRCLAKFSAQIQTYILTQPISNSNDDEN</sequence>
<dbReference type="InterPro" id="IPR036388">
    <property type="entry name" value="WH-like_DNA-bd_sf"/>
</dbReference>
<gene>
    <name evidence="1" type="ORF">PMG25_21955</name>
</gene>
<organism evidence="1 2">
    <name type="scientific">Roseofilum capinflatum BLCC-M114</name>
    <dbReference type="NCBI Taxonomy" id="3022440"/>
    <lineage>
        <taxon>Bacteria</taxon>
        <taxon>Bacillati</taxon>
        <taxon>Cyanobacteriota</taxon>
        <taxon>Cyanophyceae</taxon>
        <taxon>Desertifilales</taxon>
        <taxon>Desertifilaceae</taxon>
        <taxon>Roseofilum</taxon>
        <taxon>Roseofilum capinflatum</taxon>
    </lineage>
</organism>